<dbReference type="EMBL" id="CAMKVN010000017">
    <property type="protein sequence ID" value="CAI2161867.1"/>
    <property type="molecule type" value="Genomic_DNA"/>
</dbReference>
<name>A0A9W4SB06_9GLOM</name>
<accession>A0A9W4SB06</accession>
<dbReference type="InterPro" id="IPR054220">
    <property type="entry name" value="DUF6940"/>
</dbReference>
<keyword evidence="2" id="KW-0812">Transmembrane</keyword>
<feature type="transmembrane region" description="Helical" evidence="2">
    <location>
        <begin position="92"/>
        <end position="111"/>
    </location>
</feature>
<dbReference type="OrthoDB" id="2442587at2759"/>
<protein>
    <submittedName>
        <fullName evidence="3">5533_t:CDS:1</fullName>
    </submittedName>
</protein>
<keyword evidence="1" id="KW-0175">Coiled coil</keyword>
<feature type="coiled-coil region" evidence="1">
    <location>
        <begin position="130"/>
        <end position="198"/>
    </location>
</feature>
<evidence type="ECO:0000313" key="3">
    <source>
        <dbReference type="EMBL" id="CAI2161867.1"/>
    </source>
</evidence>
<reference evidence="3" key="1">
    <citation type="submission" date="2022-08" db="EMBL/GenBank/DDBJ databases">
        <authorList>
            <person name="Kallberg Y."/>
            <person name="Tangrot J."/>
            <person name="Rosling A."/>
        </authorList>
    </citation>
    <scope>NUCLEOTIDE SEQUENCE</scope>
    <source>
        <strain evidence="3">Wild A</strain>
    </source>
</reference>
<dbReference type="Proteomes" id="UP001153678">
    <property type="component" value="Unassembled WGS sequence"/>
</dbReference>
<gene>
    <name evidence="3" type="ORF">FWILDA_LOCUS267</name>
</gene>
<evidence type="ECO:0000256" key="1">
    <source>
        <dbReference type="SAM" id="Coils"/>
    </source>
</evidence>
<organism evidence="3 4">
    <name type="scientific">Funneliformis geosporum</name>
    <dbReference type="NCBI Taxonomy" id="1117311"/>
    <lineage>
        <taxon>Eukaryota</taxon>
        <taxon>Fungi</taxon>
        <taxon>Fungi incertae sedis</taxon>
        <taxon>Mucoromycota</taxon>
        <taxon>Glomeromycotina</taxon>
        <taxon>Glomeromycetes</taxon>
        <taxon>Glomerales</taxon>
        <taxon>Glomeraceae</taxon>
        <taxon>Funneliformis</taxon>
    </lineage>
</organism>
<dbReference type="AlphaFoldDB" id="A0A9W4SB06"/>
<keyword evidence="2" id="KW-1133">Transmembrane helix</keyword>
<comment type="caution">
    <text evidence="3">The sequence shown here is derived from an EMBL/GenBank/DDBJ whole genome shotgun (WGS) entry which is preliminary data.</text>
</comment>
<proteinExistence type="predicted"/>
<evidence type="ECO:0000313" key="4">
    <source>
        <dbReference type="Proteomes" id="UP001153678"/>
    </source>
</evidence>
<dbReference type="Pfam" id="PF22086">
    <property type="entry name" value="DUF6940"/>
    <property type="match status" value="1"/>
</dbReference>
<sequence>MITFGNWKVLIEKQVELDKLIVEKSPTDLKWFSCSNAERLKLALLVEESEDLSFNELLLVFFARTNDLYIEEKEEIYNLKNRKINEKGQNTYHVIGIITAVGIGTITYLTLSKGDKSVENQTPANAGEKIRQLRTELSSLRGKVNNLSNTTKKTQLESKLSNLENQLNNLAKQDKSAIQKLENELKKIKKEIESDKPDENPPPGDKKEVKVGFFGKSLNNNGEFDTYKFMDEERKNIFYISKNHSRIKELLNQNKLQKDKEFTLRYGKIDKKEGISEISTKINDNTYKYKITLNGSDKIDFANFIIFLKTKDKEFFKAFQGALKDANAKFPAYFWKCPPVSKNTLGKPFEFVVIKSESLAGITQNYKNFETYLLSAAGLGLSHASFDSPSGNILVIPALTTKDGSEPVDYKNISQFTKNAPEEQQQAL</sequence>
<keyword evidence="4" id="KW-1185">Reference proteome</keyword>
<evidence type="ECO:0000256" key="2">
    <source>
        <dbReference type="SAM" id="Phobius"/>
    </source>
</evidence>
<keyword evidence="2" id="KW-0472">Membrane</keyword>